<dbReference type="SUPFAM" id="SSF46609">
    <property type="entry name" value="Fe,Mn superoxide dismutase (SOD), N-terminal domain"/>
    <property type="match status" value="1"/>
</dbReference>
<dbReference type="PROSITE" id="PS00088">
    <property type="entry name" value="SOD_MN"/>
    <property type="match status" value="1"/>
</dbReference>
<evidence type="ECO:0000313" key="8">
    <source>
        <dbReference type="EMBL" id="MBM7645079.1"/>
    </source>
</evidence>
<reference evidence="8 9" key="1">
    <citation type="submission" date="2021-01" db="EMBL/GenBank/DDBJ databases">
        <title>Genomic Encyclopedia of Type Strains, Phase IV (KMG-IV): sequencing the most valuable type-strain genomes for metagenomic binning, comparative biology and taxonomic classification.</title>
        <authorList>
            <person name="Goeker M."/>
        </authorList>
    </citation>
    <scope>NUCLEOTIDE SEQUENCE [LARGE SCALE GENOMIC DNA]</scope>
    <source>
        <strain evidence="8 9">DSM 28236</strain>
    </source>
</reference>
<keyword evidence="9" id="KW-1185">Reference proteome</keyword>
<proteinExistence type="inferred from homology"/>
<feature type="region of interest" description="Disordered" evidence="5">
    <location>
        <begin position="93"/>
        <end position="112"/>
    </location>
</feature>
<evidence type="ECO:0000256" key="4">
    <source>
        <dbReference type="ARBA" id="ARBA00023002"/>
    </source>
</evidence>
<dbReference type="InterPro" id="IPR019831">
    <property type="entry name" value="Mn/Fe_SOD_N"/>
</dbReference>
<sequence>MYTSSELQWLQRLIYWSQNHERYISALKQQSGNDSDKAKGLQEWLDQFIQVRETAESMLDGSYQQNLSANLIDIHQIQQVSQDLNDRFQSFLTSQSERSEQGERRPIPVGGHTLPPLPYDYSALEPYISEKIMRLHHDGHHKSYVDGLNKAEIEMQKARKTGDFSLIKHWEREAVFNGAGHYLHTIFWNNMKPRGGGKPNGPIAKEINQTFGGFETFKEHFSNAAEKVEAVGWALLVWAPRAGRTEILQAEKHQNLSQQDVIPLLVLDVWEHAYYLQYYNKRRDYINAWWHVVNWDNVNERLIEAKKVKSELF</sequence>
<dbReference type="InterPro" id="IPR036324">
    <property type="entry name" value="Mn/Fe_SOD_N_sf"/>
</dbReference>
<protein>
    <recommendedName>
        <fullName evidence="2">superoxide dismutase</fullName>
        <ecNumber evidence="2">1.15.1.1</ecNumber>
    </recommendedName>
</protein>
<dbReference type="PANTHER" id="PTHR11404">
    <property type="entry name" value="SUPEROXIDE DISMUTASE 2"/>
    <property type="match status" value="1"/>
</dbReference>
<accession>A0ABS2Q064</accession>
<feature type="domain" description="Manganese/iron superoxide dismutase C-terminal" evidence="7">
    <location>
        <begin position="199"/>
        <end position="301"/>
    </location>
</feature>
<dbReference type="EC" id="1.15.1.1" evidence="2"/>
<dbReference type="PANTHER" id="PTHR11404:SF6">
    <property type="entry name" value="SUPEROXIDE DISMUTASE [MN], MITOCHONDRIAL"/>
    <property type="match status" value="1"/>
</dbReference>
<dbReference type="PRINTS" id="PR01703">
    <property type="entry name" value="MNSODISMTASE"/>
</dbReference>
<dbReference type="Gene3D" id="1.10.287.990">
    <property type="entry name" value="Fe,Mn superoxide dismutase (SOD) domain"/>
    <property type="match status" value="1"/>
</dbReference>
<feature type="compositionally biased region" description="Basic and acidic residues" evidence="5">
    <location>
        <begin position="97"/>
        <end position="106"/>
    </location>
</feature>
<dbReference type="Gene3D" id="3.55.40.20">
    <property type="entry name" value="Iron/manganese superoxide dismutase, C-terminal domain"/>
    <property type="match status" value="1"/>
</dbReference>
<evidence type="ECO:0000313" key="9">
    <source>
        <dbReference type="Proteomes" id="UP000808914"/>
    </source>
</evidence>
<evidence type="ECO:0000256" key="1">
    <source>
        <dbReference type="ARBA" id="ARBA00008714"/>
    </source>
</evidence>
<dbReference type="InterPro" id="IPR036314">
    <property type="entry name" value="SOD_C_sf"/>
</dbReference>
<dbReference type="Pfam" id="PF02777">
    <property type="entry name" value="Sod_Fe_C"/>
    <property type="match status" value="1"/>
</dbReference>
<evidence type="ECO:0000256" key="5">
    <source>
        <dbReference type="SAM" id="MobiDB-lite"/>
    </source>
</evidence>
<keyword evidence="3" id="KW-0479">Metal-binding</keyword>
<dbReference type="SUPFAM" id="SSF54719">
    <property type="entry name" value="Fe,Mn superoxide dismutase (SOD), C-terminal domain"/>
    <property type="match status" value="1"/>
</dbReference>
<dbReference type="RefSeq" id="WP_205003020.1">
    <property type="nucleotide sequence ID" value="NZ_JAFBER010000006.1"/>
</dbReference>
<dbReference type="InterPro" id="IPR019832">
    <property type="entry name" value="Mn/Fe_SOD_C"/>
</dbReference>
<evidence type="ECO:0000256" key="2">
    <source>
        <dbReference type="ARBA" id="ARBA00012682"/>
    </source>
</evidence>
<dbReference type="InterPro" id="IPR050265">
    <property type="entry name" value="Fe/Mn_Superoxide_Dismutase"/>
</dbReference>
<dbReference type="InterPro" id="IPR001189">
    <property type="entry name" value="Mn/Fe_SOD"/>
</dbReference>
<dbReference type="Pfam" id="PF00081">
    <property type="entry name" value="Sod_Fe_N"/>
    <property type="match status" value="1"/>
</dbReference>
<dbReference type="Proteomes" id="UP000808914">
    <property type="component" value="Unassembled WGS sequence"/>
</dbReference>
<comment type="similarity">
    <text evidence="1">Belongs to the iron/manganese superoxide dismutase family.</text>
</comment>
<evidence type="ECO:0000259" key="6">
    <source>
        <dbReference type="Pfam" id="PF00081"/>
    </source>
</evidence>
<name>A0ABS2Q064_9BACL</name>
<dbReference type="EMBL" id="JAFBER010000006">
    <property type="protein sequence ID" value="MBM7645079.1"/>
    <property type="molecule type" value="Genomic_DNA"/>
</dbReference>
<dbReference type="GO" id="GO:0004784">
    <property type="term" value="F:superoxide dismutase activity"/>
    <property type="evidence" value="ECO:0007669"/>
    <property type="project" value="UniProtKB-EC"/>
</dbReference>
<evidence type="ECO:0000259" key="7">
    <source>
        <dbReference type="Pfam" id="PF02777"/>
    </source>
</evidence>
<keyword evidence="4 8" id="KW-0560">Oxidoreductase</keyword>
<comment type="caution">
    <text evidence="8">The sequence shown here is derived from an EMBL/GenBank/DDBJ whole genome shotgun (WGS) entry which is preliminary data.</text>
</comment>
<evidence type="ECO:0000256" key="3">
    <source>
        <dbReference type="ARBA" id="ARBA00022723"/>
    </source>
</evidence>
<organism evidence="8 9">
    <name type="scientific">Scopulibacillus daqui</name>
    <dbReference type="NCBI Taxonomy" id="1469162"/>
    <lineage>
        <taxon>Bacteria</taxon>
        <taxon>Bacillati</taxon>
        <taxon>Bacillota</taxon>
        <taxon>Bacilli</taxon>
        <taxon>Bacillales</taxon>
        <taxon>Sporolactobacillaceae</taxon>
        <taxon>Scopulibacillus</taxon>
    </lineage>
</organism>
<feature type="domain" description="Manganese/iron superoxide dismutase N-terminal" evidence="6">
    <location>
        <begin position="112"/>
        <end position="192"/>
    </location>
</feature>
<gene>
    <name evidence="8" type="ORF">JOD45_001290</name>
</gene>
<dbReference type="InterPro" id="IPR019833">
    <property type="entry name" value="Mn/Fe_SOD_BS"/>
</dbReference>